<keyword evidence="3 6" id="KW-0812">Transmembrane</keyword>
<reference evidence="7" key="1">
    <citation type="submission" date="2022-05" db="EMBL/GenBank/DDBJ databases">
        <authorList>
            <person name="Jo J.-H."/>
            <person name="Im W.-T."/>
        </authorList>
    </citation>
    <scope>NUCLEOTIDE SEQUENCE</scope>
    <source>
        <strain evidence="7">SE158</strain>
    </source>
</reference>
<comment type="caution">
    <text evidence="7">The sequence shown here is derived from an EMBL/GenBank/DDBJ whole genome shotgun (WGS) entry which is preliminary data.</text>
</comment>
<evidence type="ECO:0000256" key="3">
    <source>
        <dbReference type="ARBA" id="ARBA00022692"/>
    </source>
</evidence>
<dbReference type="Pfam" id="PF03739">
    <property type="entry name" value="LptF_LptG"/>
    <property type="match status" value="1"/>
</dbReference>
<dbReference type="InterPro" id="IPR005495">
    <property type="entry name" value="LptG/LptF_permease"/>
</dbReference>
<name>A0ABT0RPS9_9SPHN</name>
<feature type="transmembrane region" description="Helical" evidence="6">
    <location>
        <begin position="53"/>
        <end position="75"/>
    </location>
</feature>
<proteinExistence type="predicted"/>
<feature type="transmembrane region" description="Helical" evidence="6">
    <location>
        <begin position="300"/>
        <end position="315"/>
    </location>
</feature>
<feature type="transmembrane region" description="Helical" evidence="6">
    <location>
        <begin position="95"/>
        <end position="114"/>
    </location>
</feature>
<evidence type="ECO:0000313" key="7">
    <source>
        <dbReference type="EMBL" id="MCL6684662.1"/>
    </source>
</evidence>
<evidence type="ECO:0000256" key="6">
    <source>
        <dbReference type="SAM" id="Phobius"/>
    </source>
</evidence>
<keyword evidence="4 6" id="KW-1133">Transmembrane helix</keyword>
<organism evidence="7 8">
    <name type="scientific">Sphingomonas alba</name>
    <dbReference type="NCBI Taxonomy" id="2908208"/>
    <lineage>
        <taxon>Bacteria</taxon>
        <taxon>Pseudomonadati</taxon>
        <taxon>Pseudomonadota</taxon>
        <taxon>Alphaproteobacteria</taxon>
        <taxon>Sphingomonadales</taxon>
        <taxon>Sphingomonadaceae</taxon>
        <taxon>Sphingomonas</taxon>
    </lineage>
</organism>
<evidence type="ECO:0000256" key="1">
    <source>
        <dbReference type="ARBA" id="ARBA00004651"/>
    </source>
</evidence>
<keyword evidence="8" id="KW-1185">Reference proteome</keyword>
<evidence type="ECO:0000256" key="4">
    <source>
        <dbReference type="ARBA" id="ARBA00022989"/>
    </source>
</evidence>
<accession>A0ABT0RPS9</accession>
<protein>
    <submittedName>
        <fullName evidence="7">LPS export ABC transporter permease LptF</fullName>
    </submittedName>
</protein>
<sequence length="389" mass="43010">MARSIAVPLLGTLLLAAMLLVLEKMLRLFDFVVNAGGPVSVVWRMLANLLPEYFSLGIPIGLMLGILLAFRKLALSSELDALRGVGASYGRLLKVPYIFAGILLIVNLLIVGWVEPYSRYRYEGLRFDLRSGALGAAIKVGEFNQLGKRMTLRIDRSADSGTQLGGIFIALNDKSGTQISATAQEGRFFATDDPDTIIFRLKRGRLVQDAPNYPTPRTLAFDSYDLPINLPAVDQFRKRGEQEELFLHELLAKGYGGAARTAEEALAARANFNFRIVEVVMMLMLPLLAVALAVPPKRSTSSLGIFLSIVIVVTYHKVNQYAEQMGAQGRVTPEIALWVPLLLFAGLIFWMYHVLAHRPGGQPIGTLERSFAKLVKAVRRLLPRQEMRA</sequence>
<keyword evidence="2" id="KW-1003">Cell membrane</keyword>
<gene>
    <name evidence="7" type="primary">lptF</name>
    <name evidence="7" type="ORF">LZ536_12250</name>
</gene>
<dbReference type="PANTHER" id="PTHR33529">
    <property type="entry name" value="SLR0882 PROTEIN-RELATED"/>
    <property type="match status" value="1"/>
</dbReference>
<dbReference type="Proteomes" id="UP001165363">
    <property type="component" value="Unassembled WGS sequence"/>
</dbReference>
<feature type="transmembrane region" description="Helical" evidence="6">
    <location>
        <begin position="276"/>
        <end position="294"/>
    </location>
</feature>
<feature type="transmembrane region" description="Helical" evidence="6">
    <location>
        <begin position="335"/>
        <end position="355"/>
    </location>
</feature>
<dbReference type="NCBIfam" id="TIGR04407">
    <property type="entry name" value="LptF_YjgP"/>
    <property type="match status" value="1"/>
</dbReference>
<evidence type="ECO:0000256" key="2">
    <source>
        <dbReference type="ARBA" id="ARBA00022475"/>
    </source>
</evidence>
<evidence type="ECO:0000313" key="8">
    <source>
        <dbReference type="Proteomes" id="UP001165363"/>
    </source>
</evidence>
<dbReference type="InterPro" id="IPR030922">
    <property type="entry name" value="LptF"/>
</dbReference>
<keyword evidence="5 6" id="KW-0472">Membrane</keyword>
<comment type="subcellular location">
    <subcellularLocation>
        <location evidence="1">Cell membrane</location>
        <topology evidence="1">Multi-pass membrane protein</topology>
    </subcellularLocation>
</comment>
<feature type="transmembrane region" description="Helical" evidence="6">
    <location>
        <begin position="5"/>
        <end position="22"/>
    </location>
</feature>
<dbReference type="EMBL" id="JAMGBD010000002">
    <property type="protein sequence ID" value="MCL6684662.1"/>
    <property type="molecule type" value="Genomic_DNA"/>
</dbReference>
<dbReference type="PANTHER" id="PTHR33529:SF2">
    <property type="entry name" value="LIPOPOLYSACCHARIDE EXPORT SYSTEM PERMEASE PROTEIN LPTG"/>
    <property type="match status" value="1"/>
</dbReference>
<evidence type="ECO:0000256" key="5">
    <source>
        <dbReference type="ARBA" id="ARBA00023136"/>
    </source>
</evidence>